<dbReference type="InterPro" id="IPR013107">
    <property type="entry name" value="Acyl-CoA_DH_C"/>
</dbReference>
<reference evidence="5" key="2">
    <citation type="journal article" date="2010" name="Nature">
        <title>Comparative genomics reveals mobile pathogenicity chromosomes in Fusarium.</title>
        <authorList>
            <person name="Ma L.J."/>
            <person name="van der Does H.C."/>
            <person name="Borkovich K.A."/>
            <person name="Coleman J.J."/>
            <person name="Daboussi M.J."/>
            <person name="Di Pietro A."/>
            <person name="Dufresne M."/>
            <person name="Freitag M."/>
            <person name="Grabherr M."/>
            <person name="Henrissat B."/>
            <person name="Houterman P.M."/>
            <person name="Kang S."/>
            <person name="Shim W.B."/>
            <person name="Woloshuk C."/>
            <person name="Xie X."/>
            <person name="Xu J.R."/>
            <person name="Antoniw J."/>
            <person name="Baker S.E."/>
            <person name="Bluhm B.H."/>
            <person name="Breakspear A."/>
            <person name="Brown D.W."/>
            <person name="Butchko R.A."/>
            <person name="Chapman S."/>
            <person name="Coulson R."/>
            <person name="Coutinho P.M."/>
            <person name="Danchin E.G."/>
            <person name="Diener A."/>
            <person name="Gale L.R."/>
            <person name="Gardiner D.M."/>
            <person name="Goff S."/>
            <person name="Hammond-Kosack K.E."/>
            <person name="Hilburn K."/>
            <person name="Hua-Van A."/>
            <person name="Jonkers W."/>
            <person name="Kazan K."/>
            <person name="Kodira C.D."/>
            <person name="Koehrsen M."/>
            <person name="Kumar L."/>
            <person name="Lee Y.H."/>
            <person name="Li L."/>
            <person name="Manners J.M."/>
            <person name="Miranda-Saavedra D."/>
            <person name="Mukherjee M."/>
            <person name="Park G."/>
            <person name="Park J."/>
            <person name="Park S.Y."/>
            <person name="Proctor R.H."/>
            <person name="Regev A."/>
            <person name="Ruiz-Roldan M.C."/>
            <person name="Sain D."/>
            <person name="Sakthikumar S."/>
            <person name="Sykes S."/>
            <person name="Schwartz D.C."/>
            <person name="Turgeon B.G."/>
            <person name="Wapinski I."/>
            <person name="Yoder O."/>
            <person name="Young S."/>
            <person name="Zeng Q."/>
            <person name="Zhou S."/>
            <person name="Galagan J."/>
            <person name="Cuomo C.A."/>
            <person name="Kistler H.C."/>
            <person name="Rep M."/>
        </authorList>
    </citation>
    <scope>NUCLEOTIDE SEQUENCE [LARGE SCALE GENOMIC DNA]</scope>
    <source>
        <strain evidence="5">4287</strain>
    </source>
</reference>
<sequence>MATTFESSDPAVYKEYEAQWSTLPTDAEGWIKRAKDVAEVLAKDAPARERANKSPKAEVALLKHSGLLKILGPAKYGGGEQPWSVGFRAIREVAKKDGSVGMLLGYHLVWSTTANVVGTPEQADRTHKLIISNNYFVGGAVNPRDNDLKITSNGDKLIFNGFKNFSTGGVISDLTVLEGVYGEKEEHIFAIVPTQQPGIQFKHNWDNVGLRLTESGGVNIENVEAPWGDALGWDVEAKKPDPNILAIPFTSLFLPTIQLNFANLYLGIAAGALEFAKEYTVKNTRAWPFGGDVSTINPPIQLLLTNPQNKEKPTDEFYILSTYGNFFAHLRATEALAEKVNAEADSLYAKYSQDRSAVTAEQRGEFAEWVASLKVVTTDTGLKITSGVFEVTGSRSTAAKVGLDRFWRDLRTHTLHDPVAYKNRELGRYLLLGEYPEPTWYT</sequence>
<evidence type="ECO:0000259" key="4">
    <source>
        <dbReference type="Pfam" id="PF08028"/>
    </source>
</evidence>
<dbReference type="KEGG" id="fox:FOXG_10667"/>
<gene>
    <name evidence="5" type="ORF">FOXG_10667</name>
</gene>
<evidence type="ECO:0000313" key="6">
    <source>
        <dbReference type="Proteomes" id="UP000009097"/>
    </source>
</evidence>
<proteinExistence type="predicted"/>
<keyword evidence="2" id="KW-0560">Oxidoreductase</keyword>
<dbReference type="GO" id="GO:0008470">
    <property type="term" value="F:3-methylbutanoyl-CoA dehydrogenase activity"/>
    <property type="evidence" value="ECO:0007669"/>
    <property type="project" value="TreeGrafter"/>
</dbReference>
<dbReference type="Proteomes" id="UP000009097">
    <property type="component" value="Unassembled WGS sequence"/>
</dbReference>
<dbReference type="PANTHER" id="PTHR43884">
    <property type="entry name" value="ACYL-COA DEHYDROGENASE"/>
    <property type="match status" value="1"/>
</dbReference>
<dbReference type="InterPro" id="IPR013786">
    <property type="entry name" value="AcylCoA_DH/ox_N"/>
</dbReference>
<dbReference type="Pfam" id="PF08028">
    <property type="entry name" value="Acyl-CoA_dh_2"/>
    <property type="match status" value="1"/>
</dbReference>
<evidence type="ECO:0000256" key="1">
    <source>
        <dbReference type="ARBA" id="ARBA00022630"/>
    </source>
</evidence>
<feature type="domain" description="Acyl-CoA dehydrogenase/oxidase N-terminal" evidence="3">
    <location>
        <begin position="37"/>
        <end position="126"/>
    </location>
</feature>
<name>A0A0J9VGV2_FUSO4</name>
<protein>
    <submittedName>
        <fullName evidence="5">Acyl-CoA dehydrogenase</fullName>
    </submittedName>
</protein>
<dbReference type="SUPFAM" id="SSF47203">
    <property type="entry name" value="Acyl-CoA dehydrogenase C-terminal domain-like"/>
    <property type="match status" value="1"/>
</dbReference>
<dbReference type="OrthoDB" id="5356974at2759"/>
<evidence type="ECO:0000256" key="2">
    <source>
        <dbReference type="ARBA" id="ARBA00023002"/>
    </source>
</evidence>
<dbReference type="InterPro" id="IPR046373">
    <property type="entry name" value="Acyl-CoA_Oxase/DH_mid-dom_sf"/>
</dbReference>
<dbReference type="InterPro" id="IPR009100">
    <property type="entry name" value="AcylCoA_DH/oxidase_NM_dom_sf"/>
</dbReference>
<organism evidence="5 6">
    <name type="scientific">Fusarium oxysporum f. sp. lycopersici (strain 4287 / CBS 123668 / FGSC 9935 / NRRL 34936)</name>
    <name type="common">Fusarium vascular wilt of tomato</name>
    <dbReference type="NCBI Taxonomy" id="426428"/>
    <lineage>
        <taxon>Eukaryota</taxon>
        <taxon>Fungi</taxon>
        <taxon>Dikarya</taxon>
        <taxon>Ascomycota</taxon>
        <taxon>Pezizomycotina</taxon>
        <taxon>Sordariomycetes</taxon>
        <taxon>Hypocreomycetidae</taxon>
        <taxon>Hypocreales</taxon>
        <taxon>Nectriaceae</taxon>
        <taxon>Fusarium</taxon>
        <taxon>Fusarium oxysporum species complex</taxon>
    </lineage>
</organism>
<dbReference type="Gene3D" id="1.20.140.10">
    <property type="entry name" value="Butyryl-CoA Dehydrogenase, subunit A, domain 3"/>
    <property type="match status" value="1"/>
</dbReference>
<dbReference type="Pfam" id="PF02771">
    <property type="entry name" value="Acyl-CoA_dh_N"/>
    <property type="match status" value="1"/>
</dbReference>
<dbReference type="FunFam" id="2.40.110.10:FF:000020">
    <property type="entry name" value="Putative acyl-CoA dehydrogenase YdbM"/>
    <property type="match status" value="1"/>
</dbReference>
<reference evidence="5" key="1">
    <citation type="submission" date="2007-04" db="EMBL/GenBank/DDBJ databases">
        <authorList>
            <consortium name="The Broad Institute Genome Sequencing Platform"/>
            <person name="Birren B."/>
            <person name="Lander E."/>
            <person name="Galagan J."/>
            <person name="Nusbaum C."/>
            <person name="Devon K."/>
            <person name="Ma L.-J."/>
            <person name="Jaffe D."/>
            <person name="Butler J."/>
            <person name="Alvarez P."/>
            <person name="Gnerre S."/>
            <person name="Grabherr M."/>
            <person name="Kleber M."/>
            <person name="Mauceli E."/>
            <person name="Brockman W."/>
            <person name="MacCallum I.A."/>
            <person name="Young S."/>
            <person name="LaButti K."/>
            <person name="DeCaprio D."/>
            <person name="Crawford M."/>
            <person name="Koehrsen M."/>
            <person name="Engels R."/>
            <person name="Montgomery P."/>
            <person name="Pearson M."/>
            <person name="Howarth C."/>
            <person name="Larson L."/>
            <person name="White J."/>
            <person name="O'Leary S."/>
            <person name="Kodira C."/>
            <person name="Zeng Q."/>
            <person name="Yandava C."/>
            <person name="Alvarado L."/>
            <person name="Kistler C."/>
            <person name="Shim W.-B."/>
            <person name="Kang S."/>
            <person name="Woloshuk C."/>
        </authorList>
    </citation>
    <scope>NUCLEOTIDE SEQUENCE</scope>
    <source>
        <strain evidence="5">4287</strain>
    </source>
</reference>
<dbReference type="VEuPathDB" id="FungiDB:FOXG_10667"/>
<dbReference type="PIRSF" id="PIRSF016578">
    <property type="entry name" value="HsaA"/>
    <property type="match status" value="1"/>
</dbReference>
<keyword evidence="1" id="KW-0285">Flavoprotein</keyword>
<dbReference type="EMBL" id="DS231708">
    <property type="protein sequence ID" value="KNB10474.1"/>
    <property type="molecule type" value="Genomic_DNA"/>
</dbReference>
<dbReference type="FunFam" id="1.10.540.10:FF:000025">
    <property type="entry name" value="Related to Dibenzothiophene desulfurization enzyme C"/>
    <property type="match status" value="1"/>
</dbReference>
<dbReference type="Gene3D" id="1.10.540.10">
    <property type="entry name" value="Acyl-CoA dehydrogenase/oxidase, N-terminal domain"/>
    <property type="match status" value="1"/>
</dbReference>
<evidence type="ECO:0000259" key="3">
    <source>
        <dbReference type="Pfam" id="PF02771"/>
    </source>
</evidence>
<accession>A0A0J9VGV2</accession>
<dbReference type="PANTHER" id="PTHR43884:SF12">
    <property type="entry name" value="ISOVALERYL-COA DEHYDROGENASE, MITOCHONDRIAL-RELATED"/>
    <property type="match status" value="1"/>
</dbReference>
<dbReference type="SUPFAM" id="SSF56645">
    <property type="entry name" value="Acyl-CoA dehydrogenase NM domain-like"/>
    <property type="match status" value="1"/>
</dbReference>
<dbReference type="InterPro" id="IPR037069">
    <property type="entry name" value="AcylCoA_DH/ox_N_sf"/>
</dbReference>
<dbReference type="RefSeq" id="XP_018248519.1">
    <property type="nucleotide sequence ID" value="XM_018390127.1"/>
</dbReference>
<evidence type="ECO:0000313" key="5">
    <source>
        <dbReference type="EMBL" id="KNB10474.1"/>
    </source>
</evidence>
<dbReference type="InterPro" id="IPR036250">
    <property type="entry name" value="AcylCo_DH-like_C"/>
</dbReference>
<feature type="domain" description="Acyl-CoA dehydrogenase C-terminal" evidence="4">
    <location>
        <begin position="315"/>
        <end position="416"/>
    </location>
</feature>
<dbReference type="GeneID" id="28952125"/>
<dbReference type="AlphaFoldDB" id="A0A0J9VGV2"/>
<dbReference type="GO" id="GO:0050660">
    <property type="term" value="F:flavin adenine dinucleotide binding"/>
    <property type="evidence" value="ECO:0007669"/>
    <property type="project" value="InterPro"/>
</dbReference>
<dbReference type="Gene3D" id="2.40.110.10">
    <property type="entry name" value="Butyryl-CoA Dehydrogenase, subunit A, domain 2"/>
    <property type="match status" value="1"/>
</dbReference>
<dbReference type="GO" id="GO:0006552">
    <property type="term" value="P:L-leucine catabolic process"/>
    <property type="evidence" value="ECO:0007669"/>
    <property type="project" value="TreeGrafter"/>
</dbReference>